<reference evidence="2 3" key="1">
    <citation type="submission" date="2019-10" db="EMBL/GenBank/DDBJ databases">
        <title>Assembly and Annotation for the nematode Trichostrongylus colubriformis.</title>
        <authorList>
            <person name="Martin J."/>
        </authorList>
    </citation>
    <scope>NUCLEOTIDE SEQUENCE [LARGE SCALE GENOMIC DNA]</scope>
    <source>
        <strain evidence="2">G859</strain>
        <tissue evidence="2">Whole worm</tissue>
    </source>
</reference>
<comment type="caution">
    <text evidence="2">The sequence shown here is derived from an EMBL/GenBank/DDBJ whole genome shotgun (WGS) entry which is preliminary data.</text>
</comment>
<proteinExistence type="predicted"/>
<sequence>MDHWGRRERHHFYTYHFFFICYSGPGPGRDRQTDQQLQSDCSKRRVQTPERRLSSRQ</sequence>
<feature type="region of interest" description="Disordered" evidence="1">
    <location>
        <begin position="28"/>
        <end position="57"/>
    </location>
</feature>
<keyword evidence="3" id="KW-1185">Reference proteome</keyword>
<gene>
    <name evidence="2" type="ORF">GCK32_011155</name>
</gene>
<evidence type="ECO:0000313" key="3">
    <source>
        <dbReference type="Proteomes" id="UP001331761"/>
    </source>
</evidence>
<dbReference type="EMBL" id="WIXE01005882">
    <property type="protein sequence ID" value="KAK5981799.1"/>
    <property type="molecule type" value="Genomic_DNA"/>
</dbReference>
<name>A0AAN8J2T0_TRICO</name>
<dbReference type="AlphaFoldDB" id="A0AAN8J2T0"/>
<evidence type="ECO:0000256" key="1">
    <source>
        <dbReference type="SAM" id="MobiDB-lite"/>
    </source>
</evidence>
<protein>
    <submittedName>
        <fullName evidence="2">Uncharacterized protein</fullName>
    </submittedName>
</protein>
<dbReference type="Proteomes" id="UP001331761">
    <property type="component" value="Unassembled WGS sequence"/>
</dbReference>
<accession>A0AAN8J2T0</accession>
<feature type="compositionally biased region" description="Basic and acidic residues" evidence="1">
    <location>
        <begin position="41"/>
        <end position="57"/>
    </location>
</feature>
<organism evidence="2 3">
    <name type="scientific">Trichostrongylus colubriformis</name>
    <name type="common">Black scour worm</name>
    <dbReference type="NCBI Taxonomy" id="6319"/>
    <lineage>
        <taxon>Eukaryota</taxon>
        <taxon>Metazoa</taxon>
        <taxon>Ecdysozoa</taxon>
        <taxon>Nematoda</taxon>
        <taxon>Chromadorea</taxon>
        <taxon>Rhabditida</taxon>
        <taxon>Rhabditina</taxon>
        <taxon>Rhabditomorpha</taxon>
        <taxon>Strongyloidea</taxon>
        <taxon>Trichostrongylidae</taxon>
        <taxon>Trichostrongylus</taxon>
    </lineage>
</organism>
<evidence type="ECO:0000313" key="2">
    <source>
        <dbReference type="EMBL" id="KAK5981799.1"/>
    </source>
</evidence>